<dbReference type="Proteomes" id="UP000694865">
    <property type="component" value="Unplaced"/>
</dbReference>
<keyword evidence="1" id="KW-1185">Reference proteome</keyword>
<dbReference type="RefSeq" id="XP_006813028.1">
    <property type="nucleotide sequence ID" value="XM_006812965.1"/>
</dbReference>
<dbReference type="PANTHER" id="PTHR11799:SF12">
    <property type="entry name" value="PARAOXONASE-RELATED"/>
    <property type="match status" value="1"/>
</dbReference>
<sequence>MLLRLIVFVVLAVVATRLCKLAYILGYHKAIYNQYPGPCRVVPNVDKGSEDITVTSDGLAFISSGVTSPRYIHNPRHSPQLVKGRIFLFDFNNPDENATEISLVGNFGRDSFYPHGISLYEDPKTGTVYFC</sequence>
<evidence type="ECO:0000313" key="1">
    <source>
        <dbReference type="Proteomes" id="UP000694865"/>
    </source>
</evidence>
<name>A0ABM0LZ37_SACKO</name>
<dbReference type="SUPFAM" id="SSF63829">
    <property type="entry name" value="Calcium-dependent phosphotriesterase"/>
    <property type="match status" value="1"/>
</dbReference>
<reference evidence="2" key="1">
    <citation type="submission" date="2025-08" db="UniProtKB">
        <authorList>
            <consortium name="RefSeq"/>
        </authorList>
    </citation>
    <scope>IDENTIFICATION</scope>
    <source>
        <tissue evidence="2">Testes</tissue>
    </source>
</reference>
<dbReference type="InterPro" id="IPR011042">
    <property type="entry name" value="6-blade_b-propeller_TolB-like"/>
</dbReference>
<dbReference type="InterPro" id="IPR051288">
    <property type="entry name" value="Serum_paraoxonase/arylesterase"/>
</dbReference>
<dbReference type="GeneID" id="102806806"/>
<organism evidence="1 2">
    <name type="scientific">Saccoglossus kowalevskii</name>
    <name type="common">Acorn worm</name>
    <dbReference type="NCBI Taxonomy" id="10224"/>
    <lineage>
        <taxon>Eukaryota</taxon>
        <taxon>Metazoa</taxon>
        <taxon>Hemichordata</taxon>
        <taxon>Enteropneusta</taxon>
        <taxon>Harrimaniidae</taxon>
        <taxon>Saccoglossus</taxon>
    </lineage>
</organism>
<dbReference type="Gene3D" id="2.120.10.30">
    <property type="entry name" value="TolB, C-terminal domain"/>
    <property type="match status" value="1"/>
</dbReference>
<accession>A0ABM0LZ37</accession>
<protein>
    <submittedName>
        <fullName evidence="2">Serum paraoxonase/lactonase 3-like</fullName>
    </submittedName>
</protein>
<evidence type="ECO:0000313" key="2">
    <source>
        <dbReference type="RefSeq" id="XP_006813028.1"/>
    </source>
</evidence>
<dbReference type="PANTHER" id="PTHR11799">
    <property type="entry name" value="PARAOXONASE"/>
    <property type="match status" value="1"/>
</dbReference>
<proteinExistence type="predicted"/>
<gene>
    <name evidence="2" type="primary">LOC102806806</name>
</gene>